<evidence type="ECO:0000256" key="2">
    <source>
        <dbReference type="ARBA" id="ARBA00022801"/>
    </source>
</evidence>
<dbReference type="PANTHER" id="PTHR21660:SF1">
    <property type="entry name" value="ACYL-COENZYME A THIOESTERASE 13"/>
    <property type="match status" value="1"/>
</dbReference>
<dbReference type="PANTHER" id="PTHR21660">
    <property type="entry name" value="THIOESTERASE SUPERFAMILY MEMBER-RELATED"/>
    <property type="match status" value="1"/>
</dbReference>
<organism evidence="4 5">
    <name type="scientific">Phenylobacterium montanum</name>
    <dbReference type="NCBI Taxonomy" id="2823693"/>
    <lineage>
        <taxon>Bacteria</taxon>
        <taxon>Pseudomonadati</taxon>
        <taxon>Pseudomonadota</taxon>
        <taxon>Alphaproteobacteria</taxon>
        <taxon>Caulobacterales</taxon>
        <taxon>Caulobacteraceae</taxon>
        <taxon>Phenylobacterium</taxon>
    </lineage>
</organism>
<dbReference type="AlphaFoldDB" id="A0A975FZ93"/>
<dbReference type="Gene3D" id="3.10.129.10">
    <property type="entry name" value="Hotdog Thioesterase"/>
    <property type="match status" value="1"/>
</dbReference>
<accession>A0A975FZ93</accession>
<dbReference type="KEGG" id="caul:KCG34_24825"/>
<keyword evidence="5" id="KW-1185">Reference proteome</keyword>
<dbReference type="CDD" id="cd03443">
    <property type="entry name" value="PaaI_thioesterase"/>
    <property type="match status" value="1"/>
</dbReference>
<sequence>MSDGGPMPPPGFEPFDRESPLLAPWRPIFMRNEPGQVVLGLEAREAHTNSRGTVHGGLYAALADQAMGLSCGARLRAEGAQVEGLWTTSLGIDYLGAARPGQWLEFHTLFVHGGGRSSHAEMDITADGETVARARASFRVALARGAA</sequence>
<dbReference type="EMBL" id="CP073078">
    <property type="protein sequence ID" value="QUD88213.1"/>
    <property type="molecule type" value="Genomic_DNA"/>
</dbReference>
<evidence type="ECO:0000256" key="1">
    <source>
        <dbReference type="ARBA" id="ARBA00008324"/>
    </source>
</evidence>
<dbReference type="GO" id="GO:0047617">
    <property type="term" value="F:fatty acyl-CoA hydrolase activity"/>
    <property type="evidence" value="ECO:0007669"/>
    <property type="project" value="InterPro"/>
</dbReference>
<dbReference type="InterPro" id="IPR039298">
    <property type="entry name" value="ACOT13"/>
</dbReference>
<dbReference type="InterPro" id="IPR029069">
    <property type="entry name" value="HotDog_dom_sf"/>
</dbReference>
<feature type="domain" description="Thioesterase" evidence="3">
    <location>
        <begin position="52"/>
        <end position="131"/>
    </location>
</feature>
<name>A0A975FZ93_9CAUL</name>
<dbReference type="Pfam" id="PF03061">
    <property type="entry name" value="4HBT"/>
    <property type="match status" value="1"/>
</dbReference>
<dbReference type="SUPFAM" id="SSF54637">
    <property type="entry name" value="Thioesterase/thiol ester dehydrase-isomerase"/>
    <property type="match status" value="1"/>
</dbReference>
<comment type="similarity">
    <text evidence="1">Belongs to the thioesterase PaaI family.</text>
</comment>
<evidence type="ECO:0000313" key="5">
    <source>
        <dbReference type="Proteomes" id="UP000676409"/>
    </source>
</evidence>
<proteinExistence type="inferred from homology"/>
<dbReference type="InterPro" id="IPR006683">
    <property type="entry name" value="Thioestr_dom"/>
</dbReference>
<keyword evidence="2" id="KW-0378">Hydrolase</keyword>
<evidence type="ECO:0000259" key="3">
    <source>
        <dbReference type="Pfam" id="PF03061"/>
    </source>
</evidence>
<evidence type="ECO:0000313" key="4">
    <source>
        <dbReference type="EMBL" id="QUD88213.1"/>
    </source>
</evidence>
<gene>
    <name evidence="4" type="ORF">KCG34_24825</name>
</gene>
<protein>
    <submittedName>
        <fullName evidence="4">PaaI family thioesterase</fullName>
    </submittedName>
</protein>
<reference evidence="4" key="1">
    <citation type="submission" date="2021-04" db="EMBL/GenBank/DDBJ databases">
        <title>The complete genome sequence of Caulobacter sp. S6.</title>
        <authorList>
            <person name="Tang Y."/>
            <person name="Ouyang W."/>
            <person name="Liu Q."/>
            <person name="Huang B."/>
            <person name="Guo Z."/>
            <person name="Lei P."/>
        </authorList>
    </citation>
    <scope>NUCLEOTIDE SEQUENCE</scope>
    <source>
        <strain evidence="4">S6</strain>
    </source>
</reference>
<dbReference type="Proteomes" id="UP000676409">
    <property type="component" value="Chromosome"/>
</dbReference>